<organism evidence="1 2">
    <name type="scientific">Triparma laevis f. inornata</name>
    <dbReference type="NCBI Taxonomy" id="1714386"/>
    <lineage>
        <taxon>Eukaryota</taxon>
        <taxon>Sar</taxon>
        <taxon>Stramenopiles</taxon>
        <taxon>Ochrophyta</taxon>
        <taxon>Bolidophyceae</taxon>
        <taxon>Parmales</taxon>
        <taxon>Triparmaceae</taxon>
        <taxon>Triparma</taxon>
    </lineage>
</organism>
<dbReference type="EMBL" id="BLQM01000385">
    <property type="protein sequence ID" value="GMH86938.1"/>
    <property type="molecule type" value="Genomic_DNA"/>
</dbReference>
<name>A0A9W7ERD1_9STRA</name>
<protein>
    <submittedName>
        <fullName evidence="1">Uncharacterized protein</fullName>
    </submittedName>
</protein>
<dbReference type="AlphaFoldDB" id="A0A9W7ERD1"/>
<gene>
    <name evidence="1" type="ORF">TL16_g10699</name>
</gene>
<reference evidence="2" key="1">
    <citation type="journal article" date="2023" name="Commun. Biol.">
        <title>Genome analysis of Parmales, the sister group of diatoms, reveals the evolutionary specialization of diatoms from phago-mixotrophs to photoautotrophs.</title>
        <authorList>
            <person name="Ban H."/>
            <person name="Sato S."/>
            <person name="Yoshikawa S."/>
            <person name="Yamada K."/>
            <person name="Nakamura Y."/>
            <person name="Ichinomiya M."/>
            <person name="Sato N."/>
            <person name="Blanc-Mathieu R."/>
            <person name="Endo H."/>
            <person name="Kuwata A."/>
            <person name="Ogata H."/>
        </authorList>
    </citation>
    <scope>NUCLEOTIDE SEQUENCE [LARGE SCALE GENOMIC DNA]</scope>
</reference>
<dbReference type="Proteomes" id="UP001162640">
    <property type="component" value="Unassembled WGS sequence"/>
</dbReference>
<evidence type="ECO:0000313" key="2">
    <source>
        <dbReference type="Proteomes" id="UP001162640"/>
    </source>
</evidence>
<comment type="caution">
    <text evidence="1">The sequence shown here is derived from an EMBL/GenBank/DDBJ whole genome shotgun (WGS) entry which is preliminary data.</text>
</comment>
<proteinExistence type="predicted"/>
<sequence>MFSNPADQKLDFVNVNDPHVTLFLTTFMDINSPDFLSAADAALKQAYADSCSPPTNMNIAVSQYASGSYGMLDVELTACLQSLSDSLVTATAKFVDPSAKEYIPDWIYNLPEDEQAEKIDLITTYGSPNVFSGFAPHVTLLADDVNTTELTGLMLANTVPEVDSLVSLVGFGKVGSFGSVLKNQDLLPPVDVTENK</sequence>
<evidence type="ECO:0000313" key="1">
    <source>
        <dbReference type="EMBL" id="GMH86938.1"/>
    </source>
</evidence>
<accession>A0A9W7ERD1</accession>